<keyword evidence="3" id="KW-1185">Reference proteome</keyword>
<proteinExistence type="predicted"/>
<feature type="compositionally biased region" description="Basic and acidic residues" evidence="1">
    <location>
        <begin position="66"/>
        <end position="92"/>
    </location>
</feature>
<evidence type="ECO:0000313" key="3">
    <source>
        <dbReference type="Proteomes" id="UP001417504"/>
    </source>
</evidence>
<dbReference type="AlphaFoldDB" id="A0AAP0I6K7"/>
<dbReference type="Proteomes" id="UP001417504">
    <property type="component" value="Unassembled WGS sequence"/>
</dbReference>
<dbReference type="EMBL" id="JBBNAE010000007">
    <property type="protein sequence ID" value="KAK9109587.1"/>
    <property type="molecule type" value="Genomic_DNA"/>
</dbReference>
<organism evidence="2 3">
    <name type="scientific">Stephania japonica</name>
    <dbReference type="NCBI Taxonomy" id="461633"/>
    <lineage>
        <taxon>Eukaryota</taxon>
        <taxon>Viridiplantae</taxon>
        <taxon>Streptophyta</taxon>
        <taxon>Embryophyta</taxon>
        <taxon>Tracheophyta</taxon>
        <taxon>Spermatophyta</taxon>
        <taxon>Magnoliopsida</taxon>
        <taxon>Ranunculales</taxon>
        <taxon>Menispermaceae</taxon>
        <taxon>Menispermoideae</taxon>
        <taxon>Cissampelideae</taxon>
        <taxon>Stephania</taxon>
    </lineage>
</organism>
<accession>A0AAP0I6K7</accession>
<evidence type="ECO:0000313" key="2">
    <source>
        <dbReference type="EMBL" id="KAK9109587.1"/>
    </source>
</evidence>
<sequence length="161" mass="19005">MRKHDKGWDLVDFEHELMPREQSTMQDNISEGHGDSLGDESRRVSAYENELQNSYWLSGPMANGGSDHHESRPRYEDRPRDRQRRGDDRGDRAYAMLASWRSYPRDQRGRDRDQRDRSWGQRSEDRQSGVRDRRTGRCVHKGLVGMDWLMSSPGIDFYTRS</sequence>
<feature type="compositionally biased region" description="Basic and acidic residues" evidence="1">
    <location>
        <begin position="103"/>
        <end position="135"/>
    </location>
</feature>
<name>A0AAP0I6K7_9MAGN</name>
<comment type="caution">
    <text evidence="2">The sequence shown here is derived from an EMBL/GenBank/DDBJ whole genome shotgun (WGS) entry which is preliminary data.</text>
</comment>
<reference evidence="2 3" key="1">
    <citation type="submission" date="2024-01" db="EMBL/GenBank/DDBJ databases">
        <title>Genome assemblies of Stephania.</title>
        <authorList>
            <person name="Yang L."/>
        </authorList>
    </citation>
    <scope>NUCLEOTIDE SEQUENCE [LARGE SCALE GENOMIC DNA]</scope>
    <source>
        <strain evidence="2">QJT</strain>
        <tissue evidence="2">Leaf</tissue>
    </source>
</reference>
<protein>
    <submittedName>
        <fullName evidence="2">Uncharacterized protein</fullName>
    </submittedName>
</protein>
<gene>
    <name evidence="2" type="ORF">Sjap_017647</name>
</gene>
<feature type="compositionally biased region" description="Basic and acidic residues" evidence="1">
    <location>
        <begin position="30"/>
        <end position="45"/>
    </location>
</feature>
<feature type="region of interest" description="Disordered" evidence="1">
    <location>
        <begin position="16"/>
        <end position="136"/>
    </location>
</feature>
<evidence type="ECO:0000256" key="1">
    <source>
        <dbReference type="SAM" id="MobiDB-lite"/>
    </source>
</evidence>